<sequence length="176" mass="19242">MDEIKTNGSTDTLAKSKSFRTVQAVLLLLLVITFLVYLVTLIADIVVFNKQIGFLFLTIILDILALTIIAIGIRGVALEIFYFVAAFAMVAAVVTVGQATTFAFRSPLLTTTNFLLDLSITGLGFWFAWILYQDLLSRGGATVIPNICIVKKVEEEDAKTDGKVDAKDETKETIAN</sequence>
<dbReference type="OrthoDB" id="6502431at2759"/>
<gene>
    <name evidence="2" type="ORF">OSB1V03_LOCUS12321</name>
</gene>
<feature type="transmembrane region" description="Helical" evidence="1">
    <location>
        <begin position="54"/>
        <end position="73"/>
    </location>
</feature>
<evidence type="ECO:0000313" key="2">
    <source>
        <dbReference type="EMBL" id="CAD7631913.1"/>
    </source>
</evidence>
<dbReference type="EMBL" id="OC864749">
    <property type="protein sequence ID" value="CAD7631913.1"/>
    <property type="molecule type" value="Genomic_DNA"/>
</dbReference>
<organism evidence="2">
    <name type="scientific">Medioppia subpectinata</name>
    <dbReference type="NCBI Taxonomy" id="1979941"/>
    <lineage>
        <taxon>Eukaryota</taxon>
        <taxon>Metazoa</taxon>
        <taxon>Ecdysozoa</taxon>
        <taxon>Arthropoda</taxon>
        <taxon>Chelicerata</taxon>
        <taxon>Arachnida</taxon>
        <taxon>Acari</taxon>
        <taxon>Acariformes</taxon>
        <taxon>Sarcoptiformes</taxon>
        <taxon>Oribatida</taxon>
        <taxon>Brachypylina</taxon>
        <taxon>Oppioidea</taxon>
        <taxon>Oppiidae</taxon>
        <taxon>Medioppia</taxon>
    </lineage>
</organism>
<name>A0A7R9L0W8_9ACAR</name>
<keyword evidence="1" id="KW-1133">Transmembrane helix</keyword>
<evidence type="ECO:0000313" key="3">
    <source>
        <dbReference type="Proteomes" id="UP000759131"/>
    </source>
</evidence>
<reference evidence="2" key="1">
    <citation type="submission" date="2020-11" db="EMBL/GenBank/DDBJ databases">
        <authorList>
            <person name="Tran Van P."/>
        </authorList>
    </citation>
    <scope>NUCLEOTIDE SEQUENCE</scope>
</reference>
<protein>
    <submittedName>
        <fullName evidence="2">Uncharacterized protein</fullName>
    </submittedName>
</protein>
<dbReference type="Proteomes" id="UP000759131">
    <property type="component" value="Unassembled WGS sequence"/>
</dbReference>
<accession>A0A7R9L0W8</accession>
<evidence type="ECO:0000256" key="1">
    <source>
        <dbReference type="SAM" id="Phobius"/>
    </source>
</evidence>
<feature type="transmembrane region" description="Helical" evidence="1">
    <location>
        <begin position="80"/>
        <end position="102"/>
    </location>
</feature>
<keyword evidence="3" id="KW-1185">Reference proteome</keyword>
<keyword evidence="1" id="KW-0472">Membrane</keyword>
<dbReference type="AlphaFoldDB" id="A0A7R9L0W8"/>
<dbReference type="EMBL" id="CAJPIZ010010174">
    <property type="protein sequence ID" value="CAG2112343.1"/>
    <property type="molecule type" value="Genomic_DNA"/>
</dbReference>
<keyword evidence="1" id="KW-0812">Transmembrane</keyword>
<feature type="transmembrane region" description="Helical" evidence="1">
    <location>
        <begin position="114"/>
        <end position="132"/>
    </location>
</feature>
<proteinExistence type="predicted"/>
<feature type="transmembrane region" description="Helical" evidence="1">
    <location>
        <begin position="25"/>
        <end position="48"/>
    </location>
</feature>